<dbReference type="AlphaFoldDB" id="A0A7R8ASY4"/>
<reference evidence="2" key="1">
    <citation type="submission" date="2021-01" db="EMBL/GenBank/DDBJ databases">
        <authorList>
            <consortium name="Aspergillus puulaauensis MK2 genome sequencing consortium"/>
            <person name="Kazuki M."/>
            <person name="Futagami T."/>
        </authorList>
    </citation>
    <scope>NUCLEOTIDE SEQUENCE</scope>
    <source>
        <strain evidence="2">MK2</strain>
    </source>
</reference>
<dbReference type="KEGG" id="apuu:APUU_80194A"/>
<protein>
    <recommendedName>
        <fullName evidence="1">F-box domain-containing protein</fullName>
    </recommendedName>
</protein>
<dbReference type="SUPFAM" id="SSF52047">
    <property type="entry name" value="RNI-like"/>
    <property type="match status" value="1"/>
</dbReference>
<dbReference type="PROSITE" id="PS50181">
    <property type="entry name" value="FBOX"/>
    <property type="match status" value="1"/>
</dbReference>
<dbReference type="InterPro" id="IPR001810">
    <property type="entry name" value="F-box_dom"/>
</dbReference>
<gene>
    <name evidence="2" type="ORF">APUU_80194A</name>
</gene>
<dbReference type="OrthoDB" id="3945550at2759"/>
<organism evidence="2 3">
    <name type="scientific">Aspergillus puulaauensis</name>
    <dbReference type="NCBI Taxonomy" id="1220207"/>
    <lineage>
        <taxon>Eukaryota</taxon>
        <taxon>Fungi</taxon>
        <taxon>Dikarya</taxon>
        <taxon>Ascomycota</taxon>
        <taxon>Pezizomycotina</taxon>
        <taxon>Eurotiomycetes</taxon>
        <taxon>Eurotiomycetidae</taxon>
        <taxon>Eurotiales</taxon>
        <taxon>Aspergillaceae</taxon>
        <taxon>Aspergillus</taxon>
    </lineage>
</organism>
<dbReference type="GeneID" id="64979888"/>
<feature type="domain" description="F-box" evidence="1">
    <location>
        <begin position="7"/>
        <end position="55"/>
    </location>
</feature>
<evidence type="ECO:0000313" key="2">
    <source>
        <dbReference type="EMBL" id="BCS29891.1"/>
    </source>
</evidence>
<keyword evidence="3" id="KW-1185">Reference proteome</keyword>
<accession>A0A7R8ASY4</accession>
<dbReference type="InterPro" id="IPR032675">
    <property type="entry name" value="LRR_dom_sf"/>
</dbReference>
<dbReference type="Gene3D" id="3.80.10.10">
    <property type="entry name" value="Ribonuclease Inhibitor"/>
    <property type="match status" value="1"/>
</dbReference>
<dbReference type="EMBL" id="AP024450">
    <property type="protein sequence ID" value="BCS29891.1"/>
    <property type="molecule type" value="Genomic_DNA"/>
</dbReference>
<evidence type="ECO:0000313" key="3">
    <source>
        <dbReference type="Proteomes" id="UP000654913"/>
    </source>
</evidence>
<evidence type="ECO:0000259" key="1">
    <source>
        <dbReference type="PROSITE" id="PS50181"/>
    </source>
</evidence>
<reference evidence="2" key="2">
    <citation type="submission" date="2021-02" db="EMBL/GenBank/DDBJ databases">
        <title>Aspergillus puulaauensis MK2 genome sequence.</title>
        <authorList>
            <person name="Futagami T."/>
            <person name="Mori K."/>
            <person name="Kadooka C."/>
            <person name="Tanaka T."/>
        </authorList>
    </citation>
    <scope>NUCLEOTIDE SEQUENCE</scope>
    <source>
        <strain evidence="2">MK2</strain>
    </source>
</reference>
<dbReference type="Proteomes" id="UP000654913">
    <property type="component" value="Chromosome 8"/>
</dbReference>
<proteinExistence type="predicted"/>
<dbReference type="RefSeq" id="XP_041562077.1">
    <property type="nucleotide sequence ID" value="XM_041696448.1"/>
</dbReference>
<name>A0A7R8ASY4_9EURO</name>
<sequence length="612" mass="69892">MPQPSMASPLLSLPLEILLEITGRLAEGDLQGVHALSLVNKRCCSLANRHRFRNVHFTILGEKRMQVHIERWEQILARNEAFAFVRRLSVHLAINGTGPSSEYDHMDDPEEREPDEYRHAFIDENEWSCLKNTYFLLFFSPSRIGINPPQERDTWRPLASFLRRLSGLEDFVWITGVEVPVCFLNVLHQDIPACRLHLRAFSGFKSLTADGQLNEYEHTLATSRSLSSVVCEVNQGVNSLQEQAIMQMAAGASPSLEQLYIRYSPPDFTSPYWLTHGARPTLPKCFHNQPSRTLSSLRVLGMAGSSPDGTAKDELEGWSKIIPFHNLQGLQLHTFQNERLLVNAPLYRFSSLKTLALDLGINKMNIEDRQGTAYRMDSAAGGFLYSLPPLESLYLSSTYSEKSFNAAIQRHGPRLKRFGLVPQLSQDSWRWRITPEMLQEVSSACPNLSSLTVRIERTQGDANEINIYKALRLVRLKHLTIELDCAFKSRENPYGTESIRDFLINRAVDEALVRAILAKITEESHCSTLQSLTVVPRTSGRLPWGLDDFSRLMPKTWKLERPSDRFILTRVSYEETYDMARDLGSLESQFRELWPLKRGDNWTFDWHSLPLA</sequence>